<evidence type="ECO:0000256" key="3">
    <source>
        <dbReference type="SAM" id="SignalP"/>
    </source>
</evidence>
<dbReference type="Gene3D" id="2.60.40.10">
    <property type="entry name" value="Immunoglobulins"/>
    <property type="match status" value="7"/>
</dbReference>
<dbReference type="RefSeq" id="WP_377491754.1">
    <property type="nucleotide sequence ID" value="NZ_JBHMDO010000012.1"/>
</dbReference>
<evidence type="ECO:0000256" key="2">
    <source>
        <dbReference type="SAM" id="MobiDB-lite"/>
    </source>
</evidence>
<feature type="chain" id="PRO_5046044121" evidence="3">
    <location>
        <begin position="26"/>
        <end position="1287"/>
    </location>
</feature>
<evidence type="ECO:0000313" key="5">
    <source>
        <dbReference type="EMBL" id="MFB9325602.1"/>
    </source>
</evidence>
<feature type="domain" description="Fibronectin type-III" evidence="4">
    <location>
        <begin position="902"/>
        <end position="991"/>
    </location>
</feature>
<reference evidence="5 6" key="1">
    <citation type="submission" date="2024-09" db="EMBL/GenBank/DDBJ databases">
        <authorList>
            <person name="Sun Q."/>
            <person name="Mori K."/>
        </authorList>
    </citation>
    <scope>NUCLEOTIDE SEQUENCE [LARGE SCALE GENOMIC DNA]</scope>
    <source>
        <strain evidence="5 6">TISTR 2452</strain>
    </source>
</reference>
<accession>A0ABV5KK48</accession>
<sequence length="1287" mass="136386">MLTKLRALLVLMLVLAMVVPTAAFAKEAGAAQSAPIADANDLVGSTVSVEDEVSSQTGSEQAQDPVEQTLVTPAADSSSPVQIFAFSTDKTSTVNGTHVVHGNFNARVNVSTALVIDSVSITINGKKTNMVQGSTQCNISPCKTYEAAVNIASQPGGAKQAIVTVATASGTYEQAFSIIHHNKATINIEAPSTYLVADPSLHVKASCTDGMGYDCKVKLRVAFGSSGGGFQVTGYQPLIDQDIHLDRYYDQYIRDAASLVLEVTAIDSLGQVTYRTKTVGVESNPNAHKVFDLQNDMISEIDLDAGKLLLTSGKVKDLKTGEIASPSKDFASTSGHLLDQGVAYVYIGKFSVWNWAANTLTEHSFIYQECQNFKGDYITFCTQTATTPYKTELRVMRVSTGQIDLIETSSFKTDSIALSETGAVLYTTTDGSLRQYKNGARTVVADGTAQPGGAAASTNLGKIEGDTIVYERKTASRTELFAVQPNGSKTRLESSTVFDTFDSIFIHNGWIYYNATDNEGADYTYVVAPSGNKEQIYPQLTGIKAVSDDGRLVTLPGYTSGSHYMSYVLNGKRELVPIVSHRAQVSWTGDDWHAWEGGALFKLAPPQELNAPIWPAGSKIETVKEDSTSTEFAWNAAYDDSEIAGYQIFTQQGLIDRVSAETRRYTLDKRLYSGSSTFKIKVVDPYGNAAELAGPTLTWTPDASKPEWPAGSVLKASDTTTRTTELSWPAATDLEGVTAYRVYNGPYLVAEVPASQRAYNIDDLNPNTSYTFRVTAGDGNNWSTELKTTLRTPNEADTTAPAWPSGSKLQAADIAPNGAKLTWNSATDNVAVTGYRILNGATVIATAAAPSLTTTLTSLAPDTTYTLAVAAGDAAGNWTKGPSVTFKTTSLPTDTMKPNWPAGSHAIVTGLTGGSVSLEWTAALDNEAVTGYRITSGTTVVGETPDGTTLAWTVTGLTPKTDYELKIEARDEAGNWSTNGPTVWIRTTGEADAQAPTWPEGSEASAESVTATSAVLKWTAAMDNVAVAGYRIKRGDTVLASTNGPALSRPLANLQPDTDYALSIEAVDAAGNWSANGLTIAFKTQAAEPEGDTAPPTWPSGSKVTSGGTTPYIALISWTPATDNVGVTGYRILNGPTVLAEVDGTTRTRGIEGLTPNTEYTLKVEARDAAGNWSTDGPAITVKTLPKDAAAPDTEAPTWSPGSKVTSGGTTTQIALISWTPAADNVGVTGYRIMSGDTVLAEVDGTTRTRGIEGLTRGTTYTLKVEARDEAGNWSTGGPSVVVTTLP</sequence>
<feature type="domain" description="Fibronectin type-III" evidence="4">
    <location>
        <begin position="1095"/>
        <end position="1187"/>
    </location>
</feature>
<dbReference type="SMART" id="SM00060">
    <property type="entry name" value="FN3"/>
    <property type="match status" value="6"/>
</dbReference>
<feature type="compositionally biased region" description="Polar residues" evidence="2">
    <location>
        <begin position="47"/>
        <end position="62"/>
    </location>
</feature>
<protein>
    <submittedName>
        <fullName evidence="5">Fibronectin type III domain-containing protein</fullName>
    </submittedName>
</protein>
<keyword evidence="6" id="KW-1185">Reference proteome</keyword>
<evidence type="ECO:0000313" key="6">
    <source>
        <dbReference type="Proteomes" id="UP001589747"/>
    </source>
</evidence>
<dbReference type="PANTHER" id="PTHR46708">
    <property type="entry name" value="TENASCIN"/>
    <property type="match status" value="1"/>
</dbReference>
<feature type="domain" description="Fibronectin type-III" evidence="4">
    <location>
        <begin position="1201"/>
        <end position="1287"/>
    </location>
</feature>
<feature type="domain" description="Fibronectin type-III" evidence="4">
    <location>
        <begin position="995"/>
        <end position="1087"/>
    </location>
</feature>
<keyword evidence="3" id="KW-0732">Signal</keyword>
<proteinExistence type="predicted"/>
<dbReference type="Pfam" id="PF00041">
    <property type="entry name" value="fn3"/>
    <property type="match status" value="5"/>
</dbReference>
<name>A0ABV5KK48_9BACL</name>
<feature type="domain" description="Fibronectin type-III" evidence="4">
    <location>
        <begin position="805"/>
        <end position="892"/>
    </location>
</feature>
<dbReference type="InterPro" id="IPR050991">
    <property type="entry name" value="ECM_Regulatory_Proteins"/>
</dbReference>
<comment type="caution">
    <text evidence="5">The sequence shown here is derived from an EMBL/GenBank/DDBJ whole genome shotgun (WGS) entry which is preliminary data.</text>
</comment>
<dbReference type="PANTHER" id="PTHR46708:SF2">
    <property type="entry name" value="FIBRONECTIN TYPE-III DOMAIN-CONTAINING PROTEIN"/>
    <property type="match status" value="1"/>
</dbReference>
<dbReference type="InterPro" id="IPR003961">
    <property type="entry name" value="FN3_dom"/>
</dbReference>
<dbReference type="PROSITE" id="PS50853">
    <property type="entry name" value="FN3"/>
    <property type="match status" value="6"/>
</dbReference>
<feature type="region of interest" description="Disordered" evidence="2">
    <location>
        <begin position="47"/>
        <end position="66"/>
    </location>
</feature>
<dbReference type="CDD" id="cd00063">
    <property type="entry name" value="FN3"/>
    <property type="match status" value="6"/>
</dbReference>
<dbReference type="InterPro" id="IPR013783">
    <property type="entry name" value="Ig-like_fold"/>
</dbReference>
<keyword evidence="1" id="KW-0677">Repeat</keyword>
<gene>
    <name evidence="5" type="ORF">ACFFSY_06660</name>
</gene>
<dbReference type="InterPro" id="IPR036116">
    <property type="entry name" value="FN3_sf"/>
</dbReference>
<feature type="signal peptide" evidence="3">
    <location>
        <begin position="1"/>
        <end position="25"/>
    </location>
</feature>
<evidence type="ECO:0000256" key="1">
    <source>
        <dbReference type="ARBA" id="ARBA00022737"/>
    </source>
</evidence>
<organism evidence="5 6">
    <name type="scientific">Paenibacillus aurantiacus</name>
    <dbReference type="NCBI Taxonomy" id="1936118"/>
    <lineage>
        <taxon>Bacteria</taxon>
        <taxon>Bacillati</taxon>
        <taxon>Bacillota</taxon>
        <taxon>Bacilli</taxon>
        <taxon>Bacillales</taxon>
        <taxon>Paenibacillaceae</taxon>
        <taxon>Paenibacillus</taxon>
    </lineage>
</organism>
<dbReference type="Proteomes" id="UP001589747">
    <property type="component" value="Unassembled WGS sequence"/>
</dbReference>
<dbReference type="EMBL" id="JBHMDO010000012">
    <property type="protein sequence ID" value="MFB9325602.1"/>
    <property type="molecule type" value="Genomic_DNA"/>
</dbReference>
<dbReference type="SUPFAM" id="SSF49265">
    <property type="entry name" value="Fibronectin type III"/>
    <property type="match status" value="4"/>
</dbReference>
<evidence type="ECO:0000259" key="4">
    <source>
        <dbReference type="PROSITE" id="PS50853"/>
    </source>
</evidence>
<feature type="domain" description="Fibronectin type-III" evidence="4">
    <location>
        <begin position="710"/>
        <end position="795"/>
    </location>
</feature>